<organism evidence="2 3">
    <name type="scientific">Arthrobacter glacialis</name>
    <dbReference type="NCBI Taxonomy" id="1664"/>
    <lineage>
        <taxon>Bacteria</taxon>
        <taxon>Bacillati</taxon>
        <taxon>Actinomycetota</taxon>
        <taxon>Actinomycetes</taxon>
        <taxon>Micrococcales</taxon>
        <taxon>Micrococcaceae</taxon>
        <taxon>Arthrobacter</taxon>
    </lineage>
</organism>
<dbReference type="AlphaFoldDB" id="A0A2S3ZS21"/>
<keyword evidence="1" id="KW-0472">Membrane</keyword>
<accession>A0A2S3ZS21</accession>
<comment type="caution">
    <text evidence="2">The sequence shown here is derived from an EMBL/GenBank/DDBJ whole genome shotgun (WGS) entry which is preliminary data.</text>
</comment>
<evidence type="ECO:0000256" key="1">
    <source>
        <dbReference type="SAM" id="Phobius"/>
    </source>
</evidence>
<dbReference type="RefSeq" id="WP_103467188.1">
    <property type="nucleotide sequence ID" value="NZ_PPXC01000018.1"/>
</dbReference>
<gene>
    <name evidence="2" type="ORF">CVS27_17745</name>
</gene>
<feature type="transmembrane region" description="Helical" evidence="1">
    <location>
        <begin position="6"/>
        <end position="30"/>
    </location>
</feature>
<dbReference type="EMBL" id="PPXC01000018">
    <property type="protein sequence ID" value="POH72028.1"/>
    <property type="molecule type" value="Genomic_DNA"/>
</dbReference>
<dbReference type="Proteomes" id="UP000237061">
    <property type="component" value="Unassembled WGS sequence"/>
</dbReference>
<evidence type="ECO:0000313" key="2">
    <source>
        <dbReference type="EMBL" id="POH72028.1"/>
    </source>
</evidence>
<proteinExistence type="predicted"/>
<keyword evidence="3" id="KW-1185">Reference proteome</keyword>
<keyword evidence="1" id="KW-1133">Transmembrane helix</keyword>
<sequence>MGTLDIINSVGASVGAVAAVSAAVFAGWGIRRTTNDNRTRAQPVLVAEFGPSEFSSETIRLVVKNMGETPARDIQVVFEPPIPEGEKGSHAWVLHERYDKAIPTLAPGQQLGNSWWLSDFSLDDPSSRNVRGLPNEVKVTFTYTGLDGVELSDFYNLNVRLVLLEGNAVSSSSVPGRLEMIAASTKVIADSVKSTIPRIAEVMEERKEPAYSENEDDLHA</sequence>
<protein>
    <submittedName>
        <fullName evidence="2">Uncharacterized protein</fullName>
    </submittedName>
</protein>
<evidence type="ECO:0000313" key="3">
    <source>
        <dbReference type="Proteomes" id="UP000237061"/>
    </source>
</evidence>
<keyword evidence="1" id="KW-0812">Transmembrane</keyword>
<reference evidence="2 3" key="1">
    <citation type="submission" date="2018-01" db="EMBL/GenBank/DDBJ databases">
        <title>Arthrobacter sp. nov., from glaciers in China.</title>
        <authorList>
            <person name="Liu Q."/>
            <person name="Xin Y.-H."/>
        </authorList>
    </citation>
    <scope>NUCLEOTIDE SEQUENCE [LARGE SCALE GENOMIC DNA]</scope>
    <source>
        <strain evidence="2 3">HLT2-12-2</strain>
    </source>
</reference>
<name>A0A2S3ZS21_ARTGL</name>